<protein>
    <submittedName>
        <fullName evidence="2">Uncharacterized protein</fullName>
    </submittedName>
</protein>
<proteinExistence type="predicted"/>
<evidence type="ECO:0000256" key="1">
    <source>
        <dbReference type="SAM" id="MobiDB-lite"/>
    </source>
</evidence>
<accession>A0A4C1UML3</accession>
<evidence type="ECO:0000313" key="3">
    <source>
        <dbReference type="Proteomes" id="UP000299102"/>
    </source>
</evidence>
<dbReference type="Proteomes" id="UP000299102">
    <property type="component" value="Unassembled WGS sequence"/>
</dbReference>
<feature type="compositionally biased region" description="Polar residues" evidence="1">
    <location>
        <begin position="41"/>
        <end position="60"/>
    </location>
</feature>
<dbReference type="AlphaFoldDB" id="A0A4C1UML3"/>
<evidence type="ECO:0000313" key="2">
    <source>
        <dbReference type="EMBL" id="GBP27114.1"/>
    </source>
</evidence>
<organism evidence="2 3">
    <name type="scientific">Eumeta variegata</name>
    <name type="common">Bagworm moth</name>
    <name type="synonym">Eumeta japonica</name>
    <dbReference type="NCBI Taxonomy" id="151549"/>
    <lineage>
        <taxon>Eukaryota</taxon>
        <taxon>Metazoa</taxon>
        <taxon>Ecdysozoa</taxon>
        <taxon>Arthropoda</taxon>
        <taxon>Hexapoda</taxon>
        <taxon>Insecta</taxon>
        <taxon>Pterygota</taxon>
        <taxon>Neoptera</taxon>
        <taxon>Endopterygota</taxon>
        <taxon>Lepidoptera</taxon>
        <taxon>Glossata</taxon>
        <taxon>Ditrysia</taxon>
        <taxon>Tineoidea</taxon>
        <taxon>Psychidae</taxon>
        <taxon>Oiketicinae</taxon>
        <taxon>Eumeta</taxon>
    </lineage>
</organism>
<reference evidence="2 3" key="1">
    <citation type="journal article" date="2019" name="Commun. Biol.">
        <title>The bagworm genome reveals a unique fibroin gene that provides high tensile strength.</title>
        <authorList>
            <person name="Kono N."/>
            <person name="Nakamura H."/>
            <person name="Ohtoshi R."/>
            <person name="Tomita M."/>
            <person name="Numata K."/>
            <person name="Arakawa K."/>
        </authorList>
    </citation>
    <scope>NUCLEOTIDE SEQUENCE [LARGE SCALE GENOMIC DNA]</scope>
</reference>
<sequence>MREYNSINRFNDDDLTLVDNSRSGRPPAQDIEPTKERRKNQPSTNTRRLSGSFQTPTATSHKIIGSSTNVQIASRPSERWSFIERIVTCD</sequence>
<name>A0A4C1UML3_EUMVA</name>
<dbReference type="EMBL" id="BGZK01000189">
    <property type="protein sequence ID" value="GBP27114.1"/>
    <property type="molecule type" value="Genomic_DNA"/>
</dbReference>
<comment type="caution">
    <text evidence="2">The sequence shown here is derived from an EMBL/GenBank/DDBJ whole genome shotgun (WGS) entry which is preliminary data.</text>
</comment>
<gene>
    <name evidence="2" type="ORF">EVAR_16785_1</name>
</gene>
<keyword evidence="3" id="KW-1185">Reference proteome</keyword>
<feature type="region of interest" description="Disordered" evidence="1">
    <location>
        <begin position="1"/>
        <end position="60"/>
    </location>
</feature>